<comment type="similarity">
    <text evidence="1 6">Belongs to the FHY3/FAR1 family.</text>
</comment>
<dbReference type="InterPro" id="IPR004330">
    <property type="entry name" value="FAR1_DNA_bnd_dom"/>
</dbReference>
<organism evidence="8 9">
    <name type="scientific">Actinidia chinensis var. chinensis</name>
    <name type="common">Chinese soft-hair kiwi</name>
    <dbReference type="NCBI Taxonomy" id="1590841"/>
    <lineage>
        <taxon>Eukaryota</taxon>
        <taxon>Viridiplantae</taxon>
        <taxon>Streptophyta</taxon>
        <taxon>Embryophyta</taxon>
        <taxon>Tracheophyta</taxon>
        <taxon>Spermatophyta</taxon>
        <taxon>Magnoliopsida</taxon>
        <taxon>eudicotyledons</taxon>
        <taxon>Gunneridae</taxon>
        <taxon>Pentapetalae</taxon>
        <taxon>asterids</taxon>
        <taxon>Ericales</taxon>
        <taxon>Actinidiaceae</taxon>
        <taxon>Actinidia</taxon>
    </lineage>
</organism>
<dbReference type="PANTHER" id="PTHR31669">
    <property type="entry name" value="PROTEIN FAR1-RELATED SEQUENCE 10-RELATED"/>
    <property type="match status" value="1"/>
</dbReference>
<dbReference type="AlphaFoldDB" id="A0A2R6RQU3"/>
<dbReference type="PANTHER" id="PTHR31669:SF279">
    <property type="entry name" value="PROTEIN FAR1-RELATED SEQUENCE"/>
    <property type="match status" value="1"/>
</dbReference>
<dbReference type="PROSITE" id="PS50966">
    <property type="entry name" value="ZF_SWIM"/>
    <property type="match status" value="1"/>
</dbReference>
<dbReference type="Pfam" id="PF04434">
    <property type="entry name" value="SWIM"/>
    <property type="match status" value="1"/>
</dbReference>
<evidence type="ECO:0000256" key="1">
    <source>
        <dbReference type="ARBA" id="ARBA00005889"/>
    </source>
</evidence>
<dbReference type="GO" id="GO:0008270">
    <property type="term" value="F:zinc ion binding"/>
    <property type="evidence" value="ECO:0007669"/>
    <property type="project" value="UniProtKB-UniRule"/>
</dbReference>
<dbReference type="Gramene" id="PSS32396">
    <property type="protein sequence ID" value="PSS32396"/>
    <property type="gene ID" value="CEY00_Acc02695"/>
</dbReference>
<dbReference type="Pfam" id="PF10551">
    <property type="entry name" value="MULE"/>
    <property type="match status" value="1"/>
</dbReference>
<keyword evidence="6" id="KW-0539">Nucleus</keyword>
<dbReference type="OrthoDB" id="2402896at2759"/>
<keyword evidence="9" id="KW-1185">Reference proteome</keyword>
<dbReference type="Pfam" id="PF03101">
    <property type="entry name" value="FAR1"/>
    <property type="match status" value="1"/>
</dbReference>
<dbReference type="EMBL" id="NKQK01000003">
    <property type="protein sequence ID" value="PSS32396.1"/>
    <property type="molecule type" value="Genomic_DNA"/>
</dbReference>
<evidence type="ECO:0000256" key="3">
    <source>
        <dbReference type="ARBA" id="ARBA00022771"/>
    </source>
</evidence>
<dbReference type="InterPro" id="IPR018289">
    <property type="entry name" value="MULE_transposase_dom"/>
</dbReference>
<dbReference type="InterPro" id="IPR007527">
    <property type="entry name" value="Znf_SWIM"/>
</dbReference>
<reference evidence="9" key="2">
    <citation type="journal article" date="2018" name="BMC Genomics">
        <title>A manually annotated Actinidia chinensis var. chinensis (kiwifruit) genome highlights the challenges associated with draft genomes and gene prediction in plants.</title>
        <authorList>
            <person name="Pilkington S.M."/>
            <person name="Crowhurst R."/>
            <person name="Hilario E."/>
            <person name="Nardozza S."/>
            <person name="Fraser L."/>
            <person name="Peng Y."/>
            <person name="Gunaseelan K."/>
            <person name="Simpson R."/>
            <person name="Tahir J."/>
            <person name="Deroles S.C."/>
            <person name="Templeton K."/>
            <person name="Luo Z."/>
            <person name="Davy M."/>
            <person name="Cheng C."/>
            <person name="McNeilage M."/>
            <person name="Scaglione D."/>
            <person name="Liu Y."/>
            <person name="Zhang Q."/>
            <person name="Datson P."/>
            <person name="De Silva N."/>
            <person name="Gardiner S.E."/>
            <person name="Bassett H."/>
            <person name="Chagne D."/>
            <person name="McCallum J."/>
            <person name="Dzierzon H."/>
            <person name="Deng C."/>
            <person name="Wang Y.Y."/>
            <person name="Barron L."/>
            <person name="Manako K."/>
            <person name="Bowen J."/>
            <person name="Foster T.M."/>
            <person name="Erridge Z.A."/>
            <person name="Tiffin H."/>
            <person name="Waite C.N."/>
            <person name="Davies K.M."/>
            <person name="Grierson E.P."/>
            <person name="Laing W.A."/>
            <person name="Kirk R."/>
            <person name="Chen X."/>
            <person name="Wood M."/>
            <person name="Montefiori M."/>
            <person name="Brummell D.A."/>
            <person name="Schwinn K.E."/>
            <person name="Catanach A."/>
            <person name="Fullerton C."/>
            <person name="Li D."/>
            <person name="Meiyalaghan S."/>
            <person name="Nieuwenhuizen N."/>
            <person name="Read N."/>
            <person name="Prakash R."/>
            <person name="Hunter D."/>
            <person name="Zhang H."/>
            <person name="McKenzie M."/>
            <person name="Knabel M."/>
            <person name="Harris A."/>
            <person name="Allan A.C."/>
            <person name="Gleave A."/>
            <person name="Chen A."/>
            <person name="Janssen B.J."/>
            <person name="Plunkett B."/>
            <person name="Ampomah-Dwamena C."/>
            <person name="Voogd C."/>
            <person name="Leif D."/>
            <person name="Lafferty D."/>
            <person name="Souleyre E.J.F."/>
            <person name="Varkonyi-Gasic E."/>
            <person name="Gambi F."/>
            <person name="Hanley J."/>
            <person name="Yao J.L."/>
            <person name="Cheung J."/>
            <person name="David K.M."/>
            <person name="Warren B."/>
            <person name="Marsh K."/>
            <person name="Snowden K.C."/>
            <person name="Lin-Wang K."/>
            <person name="Brian L."/>
            <person name="Martinez-Sanchez M."/>
            <person name="Wang M."/>
            <person name="Ileperuma N."/>
            <person name="Macnee N."/>
            <person name="Campin R."/>
            <person name="McAtee P."/>
            <person name="Drummond R.S.M."/>
            <person name="Espley R.V."/>
            <person name="Ireland H.S."/>
            <person name="Wu R."/>
            <person name="Atkinson R.G."/>
            <person name="Karunairetnam S."/>
            <person name="Bulley S."/>
            <person name="Chunkath S."/>
            <person name="Hanley Z."/>
            <person name="Storey R."/>
            <person name="Thrimawithana A.H."/>
            <person name="Thomson S."/>
            <person name="David C."/>
            <person name="Testolin R."/>
            <person name="Huang H."/>
            <person name="Hellens R.P."/>
            <person name="Schaffer R.J."/>
        </authorList>
    </citation>
    <scope>NUCLEOTIDE SEQUENCE [LARGE SCALE GENOMIC DNA]</scope>
    <source>
        <strain evidence="9">cv. Red5</strain>
    </source>
</reference>
<gene>
    <name evidence="8" type="ORF">CEY00_Acc02695</name>
</gene>
<dbReference type="InterPro" id="IPR031052">
    <property type="entry name" value="FHY3/FAR1"/>
</dbReference>
<evidence type="ECO:0000259" key="7">
    <source>
        <dbReference type="PROSITE" id="PS50966"/>
    </source>
</evidence>
<feature type="domain" description="SWIM-type" evidence="7">
    <location>
        <begin position="569"/>
        <end position="605"/>
    </location>
</feature>
<keyword evidence="4 6" id="KW-0862">Zinc</keyword>
<evidence type="ECO:0000313" key="8">
    <source>
        <dbReference type="EMBL" id="PSS32396.1"/>
    </source>
</evidence>
<evidence type="ECO:0000313" key="9">
    <source>
        <dbReference type="Proteomes" id="UP000241394"/>
    </source>
</evidence>
<dbReference type="InterPro" id="IPR006564">
    <property type="entry name" value="Znf_PMZ"/>
</dbReference>
<name>A0A2R6RQU3_ACTCC</name>
<dbReference type="GO" id="GO:0006355">
    <property type="term" value="P:regulation of DNA-templated transcription"/>
    <property type="evidence" value="ECO:0007669"/>
    <property type="project" value="UniProtKB-UniRule"/>
</dbReference>
<protein>
    <recommendedName>
        <fullName evidence="6">Protein FAR1-RELATED SEQUENCE</fullName>
    </recommendedName>
</protein>
<evidence type="ECO:0000256" key="4">
    <source>
        <dbReference type="ARBA" id="ARBA00022833"/>
    </source>
</evidence>
<dbReference type="InParanoid" id="A0A2R6RQU3"/>
<comment type="function">
    <text evidence="6">Putative transcription activator involved in regulating light control of development.</text>
</comment>
<dbReference type="OMA" id="GLQQNDW"/>
<dbReference type="GO" id="GO:0005634">
    <property type="term" value="C:nucleus"/>
    <property type="evidence" value="ECO:0007669"/>
    <property type="project" value="UniProtKB-SubCell"/>
</dbReference>
<sequence>MDRSDDDLVSSHEDDMDMRLQVSNNLDLNIEQDCRSPKVAHVRSLQSTLSSKDESNSEGVLKVGMEFESDEYAYRFYSKYAGLVGFSVRKDWVNRSKVHGRVVSRKFTCSKEGQRRKDKRDVNVKKHRKETRTGCLAHMIITRQPDGKYRITHFEENHNHENVNPGNAQNLQELPLQQGTVDGTGVTEADSSSNLEKQSKLALQLLGRRFGTVENIDYPAIDFGNYLKSGRARDLKEGEAGCLLYYFQRQHFENPSFFHAIQLDVDDKISNIFWADDNMILDYDHFGDVVCLDTAYRTNKDFRPFVQFLGLNHHRQVLIFGAALMYDETIDSFKWLFRTFIEAMSGKKPKAILTFQDAIIIQAIDSVLPETNHRVCIWQMYQDALEHLSHVTKDADSFAKDLRSCIFDHEDEEDFINAWDAMIDKFTLQKNDWLRWMFREKEKWAVVYGKNTFFIDMKSTHLGEDLSNNLREYLNTDVDVLQFFMRFESMVNEQRFKELEANYDMGRCTPRLMANVILLKHASDLYTPKAFEVFQREYEKCLNVVVKLCIGNGSLFEYKANTFGKPSEYTVTYNSTDDTVTCSCMKFEYVGVLCCHALKVLDHRNIKVLPACYILKRWTRDARVESLRESFRTSLEENPKLITASRYRELCQRILKISARAADSDQAFEYAARQLDEVMQGVEKMLTLKPTEETQALTSSSTGAYASESEHTEIFLDRNAIEGQDDSHTFMQINEREIMGKDPLNNLGEKISKTKTSQNVHPPPPDTVTSNSTSCLPPAYVSSASSSLNHVSQDFYNFGANQVVQCLYQPPNIAMDQQPSPDVYQPPSLLSNQHDSLSQAQLLQESLIPCPFQESMSQRNQFRQAMDLDVQHPHSTSFIRFDQRHRASNGHYFGSK</sequence>
<comment type="caution">
    <text evidence="8">The sequence shown here is derived from an EMBL/GenBank/DDBJ whole genome shotgun (WGS) entry which is preliminary data.</text>
</comment>
<keyword evidence="2 6" id="KW-0479">Metal-binding</keyword>
<dbReference type="SMART" id="SM00575">
    <property type="entry name" value="ZnF_PMZ"/>
    <property type="match status" value="1"/>
</dbReference>
<dbReference type="STRING" id="1590841.A0A2R6RQU3"/>
<proteinExistence type="inferred from homology"/>
<reference evidence="8 9" key="1">
    <citation type="submission" date="2017-07" db="EMBL/GenBank/DDBJ databases">
        <title>An improved, manually edited Actinidia chinensis var. chinensis (kiwifruit) genome highlights the challenges associated with draft genomes and gene prediction in plants.</title>
        <authorList>
            <person name="Pilkington S."/>
            <person name="Crowhurst R."/>
            <person name="Hilario E."/>
            <person name="Nardozza S."/>
            <person name="Fraser L."/>
            <person name="Peng Y."/>
            <person name="Gunaseelan K."/>
            <person name="Simpson R."/>
            <person name="Tahir J."/>
            <person name="Deroles S."/>
            <person name="Templeton K."/>
            <person name="Luo Z."/>
            <person name="Davy M."/>
            <person name="Cheng C."/>
            <person name="Mcneilage M."/>
            <person name="Scaglione D."/>
            <person name="Liu Y."/>
            <person name="Zhang Q."/>
            <person name="Datson P."/>
            <person name="De Silva N."/>
            <person name="Gardiner S."/>
            <person name="Bassett H."/>
            <person name="Chagne D."/>
            <person name="Mccallum J."/>
            <person name="Dzierzon H."/>
            <person name="Deng C."/>
            <person name="Wang Y.-Y."/>
            <person name="Barron N."/>
            <person name="Manako K."/>
            <person name="Bowen J."/>
            <person name="Foster T."/>
            <person name="Erridge Z."/>
            <person name="Tiffin H."/>
            <person name="Waite C."/>
            <person name="Davies K."/>
            <person name="Grierson E."/>
            <person name="Laing W."/>
            <person name="Kirk R."/>
            <person name="Chen X."/>
            <person name="Wood M."/>
            <person name="Montefiori M."/>
            <person name="Brummell D."/>
            <person name="Schwinn K."/>
            <person name="Catanach A."/>
            <person name="Fullerton C."/>
            <person name="Li D."/>
            <person name="Meiyalaghan S."/>
            <person name="Nieuwenhuizen N."/>
            <person name="Read N."/>
            <person name="Prakash R."/>
            <person name="Hunter D."/>
            <person name="Zhang H."/>
            <person name="Mckenzie M."/>
            <person name="Knabel M."/>
            <person name="Harris A."/>
            <person name="Allan A."/>
            <person name="Chen A."/>
            <person name="Janssen B."/>
            <person name="Plunkett B."/>
            <person name="Dwamena C."/>
            <person name="Voogd C."/>
            <person name="Leif D."/>
            <person name="Lafferty D."/>
            <person name="Souleyre E."/>
            <person name="Varkonyi-Gasic E."/>
            <person name="Gambi F."/>
            <person name="Hanley J."/>
            <person name="Yao J.-L."/>
            <person name="Cheung J."/>
            <person name="David K."/>
            <person name="Warren B."/>
            <person name="Marsh K."/>
            <person name="Snowden K."/>
            <person name="Lin-Wang K."/>
            <person name="Brian L."/>
            <person name="Martinez-Sanchez M."/>
            <person name="Wang M."/>
            <person name="Ileperuma N."/>
            <person name="Macnee N."/>
            <person name="Campin R."/>
            <person name="Mcatee P."/>
            <person name="Drummond R."/>
            <person name="Espley R."/>
            <person name="Ireland H."/>
            <person name="Wu R."/>
            <person name="Atkinson R."/>
            <person name="Karunairetnam S."/>
            <person name="Bulley S."/>
            <person name="Chunkath S."/>
            <person name="Hanley Z."/>
            <person name="Storey R."/>
            <person name="Thrimawithana A."/>
            <person name="Thomson S."/>
            <person name="David C."/>
            <person name="Testolin R."/>
        </authorList>
    </citation>
    <scope>NUCLEOTIDE SEQUENCE [LARGE SCALE GENOMIC DNA]</scope>
    <source>
        <strain evidence="9">cv. Red5</strain>
        <tissue evidence="8">Young leaf</tissue>
    </source>
</reference>
<accession>A0A2R6RQU3</accession>
<evidence type="ECO:0000256" key="6">
    <source>
        <dbReference type="RuleBase" id="RU367018"/>
    </source>
</evidence>
<comment type="subcellular location">
    <subcellularLocation>
        <location evidence="6">Nucleus</location>
    </subcellularLocation>
</comment>
<keyword evidence="3 5" id="KW-0863">Zinc-finger</keyword>
<evidence type="ECO:0000256" key="2">
    <source>
        <dbReference type="ARBA" id="ARBA00022723"/>
    </source>
</evidence>
<dbReference type="Proteomes" id="UP000241394">
    <property type="component" value="Chromosome LG3"/>
</dbReference>
<evidence type="ECO:0000256" key="5">
    <source>
        <dbReference type="PROSITE-ProRule" id="PRU00325"/>
    </source>
</evidence>